<dbReference type="InterPro" id="IPR037293">
    <property type="entry name" value="Gal_Oxidase_central_sf"/>
</dbReference>
<organism evidence="1 2">
    <name type="scientific">Haliangium ochraceum (strain DSM 14365 / JCM 11303 / SMP-2)</name>
    <dbReference type="NCBI Taxonomy" id="502025"/>
    <lineage>
        <taxon>Bacteria</taxon>
        <taxon>Pseudomonadati</taxon>
        <taxon>Myxococcota</taxon>
        <taxon>Polyangia</taxon>
        <taxon>Haliangiales</taxon>
        <taxon>Kofleriaceae</taxon>
        <taxon>Haliangium</taxon>
    </lineage>
</organism>
<dbReference type="SUPFAM" id="SSF50965">
    <property type="entry name" value="Galactose oxidase, central domain"/>
    <property type="match status" value="1"/>
</dbReference>
<protein>
    <recommendedName>
        <fullName evidence="3">Kelch repeat-containing protein</fullName>
    </recommendedName>
</protein>
<dbReference type="STRING" id="502025.Hoch_4720"/>
<reference evidence="1 2" key="1">
    <citation type="journal article" date="2010" name="Stand. Genomic Sci.">
        <title>Complete genome sequence of Haliangium ochraceum type strain (SMP-2).</title>
        <authorList>
            <consortium name="US DOE Joint Genome Institute (JGI-PGF)"/>
            <person name="Ivanova N."/>
            <person name="Daum C."/>
            <person name="Lang E."/>
            <person name="Abt B."/>
            <person name="Kopitz M."/>
            <person name="Saunders E."/>
            <person name="Lapidus A."/>
            <person name="Lucas S."/>
            <person name="Glavina Del Rio T."/>
            <person name="Nolan M."/>
            <person name="Tice H."/>
            <person name="Copeland A."/>
            <person name="Cheng J.F."/>
            <person name="Chen F."/>
            <person name="Bruce D."/>
            <person name="Goodwin L."/>
            <person name="Pitluck S."/>
            <person name="Mavromatis K."/>
            <person name="Pati A."/>
            <person name="Mikhailova N."/>
            <person name="Chen A."/>
            <person name="Palaniappan K."/>
            <person name="Land M."/>
            <person name="Hauser L."/>
            <person name="Chang Y.J."/>
            <person name="Jeffries C.D."/>
            <person name="Detter J.C."/>
            <person name="Brettin T."/>
            <person name="Rohde M."/>
            <person name="Goker M."/>
            <person name="Bristow J."/>
            <person name="Markowitz V."/>
            <person name="Eisen J.A."/>
            <person name="Hugenholtz P."/>
            <person name="Kyrpides N.C."/>
            <person name="Klenk H.P."/>
        </authorList>
    </citation>
    <scope>NUCLEOTIDE SEQUENCE [LARGE SCALE GENOMIC DNA]</scope>
    <source>
        <strain evidence="2">DSM 14365 / CIP 107738 / JCM 11303 / AJ 13395 / SMP-2</strain>
    </source>
</reference>
<dbReference type="OrthoDB" id="320326at2"/>
<gene>
    <name evidence="1" type="ordered locus">Hoch_4720</name>
</gene>
<dbReference type="KEGG" id="hoh:Hoch_4720"/>
<dbReference type="Gene3D" id="2.120.10.80">
    <property type="entry name" value="Kelch-type beta propeller"/>
    <property type="match status" value="1"/>
</dbReference>
<dbReference type="InterPro" id="IPR015915">
    <property type="entry name" value="Kelch-typ_b-propeller"/>
</dbReference>
<dbReference type="RefSeq" id="WP_012829808.1">
    <property type="nucleotide sequence ID" value="NC_013440.1"/>
</dbReference>
<dbReference type="InterPro" id="IPR011043">
    <property type="entry name" value="Gal_Oxase/kelch_b-propeller"/>
</dbReference>
<keyword evidence="2" id="KW-1185">Reference proteome</keyword>
<dbReference type="PROSITE" id="PS51257">
    <property type="entry name" value="PROKAR_LIPOPROTEIN"/>
    <property type="match status" value="1"/>
</dbReference>
<evidence type="ECO:0000313" key="2">
    <source>
        <dbReference type="Proteomes" id="UP000001880"/>
    </source>
</evidence>
<evidence type="ECO:0000313" key="1">
    <source>
        <dbReference type="EMBL" id="ACY17210.1"/>
    </source>
</evidence>
<dbReference type="AlphaFoldDB" id="D0LRI2"/>
<dbReference type="Proteomes" id="UP000001880">
    <property type="component" value="Chromosome"/>
</dbReference>
<proteinExistence type="predicted"/>
<accession>D0LRI2</accession>
<name>D0LRI2_HALO1</name>
<dbReference type="EMBL" id="CP001804">
    <property type="protein sequence ID" value="ACY17210.1"/>
    <property type="molecule type" value="Genomic_DNA"/>
</dbReference>
<dbReference type="HOGENOM" id="CLU_577185_0_0_7"/>
<dbReference type="eggNOG" id="COG3055">
    <property type="taxonomic scope" value="Bacteria"/>
</dbReference>
<evidence type="ECO:0008006" key="3">
    <source>
        <dbReference type="Google" id="ProtNLM"/>
    </source>
</evidence>
<sequence length="473" mass="46644">MSARPALARTGLTGLAGLALAAALLGACERTGTITVQLATAPDSAVLDAATRVRLRLTEPPAEFEAERASDGSFDLALDVAAEDVLGAIVFEAYDAGGELVAYGSTPPLPIAGITADITLYAAAPMSMAATPTPLAMEGASARTAMGAAAVPYGALLVGGRDGAGAASSALTSYSVYEHEFVHVGELPGARVAPAVASGARDAVFVFGGLDENQVARDTLYSLIGGTSSRAAALELRTEGSELGRSGAAMSALGGERFGVSGDPAVLVDGIAGEARVWEGAPALAGTAVSGVVGGVVRTLFAGAGNGEAGAWIFASDSFAMPEVPSIDGEDAPLWRTGHGSALLPDGSAVVVGGRLTRDEGSSALPAAGVRVDLAGLRAEPGPRLATPRVDAAVAATESYLVVAGGSDEAGAVLADVELFAADDLAPVAVLPLVVPRTGAVAVPLGNGQVLIAGGSDASGAPVATAELFTPRP</sequence>
<dbReference type="Gene3D" id="2.130.10.80">
    <property type="entry name" value="Galactose oxidase/kelch, beta-propeller"/>
    <property type="match status" value="2"/>
</dbReference>